<comment type="caution">
    <text evidence="2">The sequence shown here is derived from an EMBL/GenBank/DDBJ whole genome shotgun (WGS) entry which is preliminary data.</text>
</comment>
<gene>
    <name evidence="2" type="ORF">E3O44_12160</name>
</gene>
<feature type="transmembrane region" description="Helical" evidence="1">
    <location>
        <begin position="107"/>
        <end position="128"/>
    </location>
</feature>
<dbReference type="RefSeq" id="WP_134535044.1">
    <property type="nucleotide sequence ID" value="NZ_SOFG01000015.1"/>
</dbReference>
<keyword evidence="1" id="KW-0472">Membrane</keyword>
<feature type="transmembrane region" description="Helical" evidence="1">
    <location>
        <begin position="135"/>
        <end position="160"/>
    </location>
</feature>
<organism evidence="2 3">
    <name type="scientific">Cryobacterium algoricola</name>
    <dbReference type="NCBI Taxonomy" id="1259183"/>
    <lineage>
        <taxon>Bacteria</taxon>
        <taxon>Bacillati</taxon>
        <taxon>Actinomycetota</taxon>
        <taxon>Actinomycetes</taxon>
        <taxon>Micrococcales</taxon>
        <taxon>Microbacteriaceae</taxon>
        <taxon>Cryobacterium</taxon>
    </lineage>
</organism>
<evidence type="ECO:0000313" key="3">
    <source>
        <dbReference type="Proteomes" id="UP000297608"/>
    </source>
</evidence>
<evidence type="ECO:0000313" key="2">
    <source>
        <dbReference type="EMBL" id="TFB86208.1"/>
    </source>
</evidence>
<sequence>MSTRAASVTPRWYSATWRSGLLAGVIVLLGALLIGGLTSVAQQYLPDWIRSLSNSAGGWTMFSFLLVWSSRARPLLGGFLGIVAFQALNEGYGLVSLWRGYFYSDPFASNWTIIGLAAGPVLGVAAALTRHGNPLWRALGVTPLAAVLLGEGVYGLQFIANTTSPIYWTLEIVLATLFMGIAIGRTRLRSPSLILVVCVWLAGSLAFWFLFSYVLQ</sequence>
<protein>
    <submittedName>
        <fullName evidence="2">Uncharacterized protein</fullName>
    </submittedName>
</protein>
<dbReference type="Proteomes" id="UP000297608">
    <property type="component" value="Unassembled WGS sequence"/>
</dbReference>
<evidence type="ECO:0000256" key="1">
    <source>
        <dbReference type="SAM" id="Phobius"/>
    </source>
</evidence>
<dbReference type="InterPro" id="IPR045393">
    <property type="entry name" value="DUF6518"/>
</dbReference>
<dbReference type="EMBL" id="SOFG01000015">
    <property type="protein sequence ID" value="TFB86208.1"/>
    <property type="molecule type" value="Genomic_DNA"/>
</dbReference>
<dbReference type="Pfam" id="PF20128">
    <property type="entry name" value="DUF6518"/>
    <property type="match status" value="1"/>
</dbReference>
<feature type="transmembrane region" description="Helical" evidence="1">
    <location>
        <begin position="21"/>
        <end position="42"/>
    </location>
</feature>
<feature type="transmembrane region" description="Helical" evidence="1">
    <location>
        <begin position="166"/>
        <end position="184"/>
    </location>
</feature>
<keyword evidence="1" id="KW-1133">Transmembrane helix</keyword>
<feature type="transmembrane region" description="Helical" evidence="1">
    <location>
        <begin position="193"/>
        <end position="215"/>
    </location>
</feature>
<proteinExistence type="predicted"/>
<accession>A0ABY2IB48</accession>
<reference evidence="2 3" key="1">
    <citation type="submission" date="2019-03" db="EMBL/GenBank/DDBJ databases">
        <title>Genomics of glacier-inhabiting Cryobacterium strains.</title>
        <authorList>
            <person name="Liu Q."/>
            <person name="Xin Y.-H."/>
        </authorList>
    </citation>
    <scope>NUCLEOTIDE SEQUENCE [LARGE SCALE GENOMIC DNA]</scope>
    <source>
        <strain evidence="2 3">MDB2-B</strain>
    </source>
</reference>
<keyword evidence="1" id="KW-0812">Transmembrane</keyword>
<feature type="transmembrane region" description="Helical" evidence="1">
    <location>
        <begin position="75"/>
        <end position="95"/>
    </location>
</feature>
<feature type="transmembrane region" description="Helical" evidence="1">
    <location>
        <begin position="48"/>
        <end position="68"/>
    </location>
</feature>
<keyword evidence="3" id="KW-1185">Reference proteome</keyword>
<name>A0ABY2IB48_9MICO</name>